<organism evidence="2 3">
    <name type="scientific">Methylobacterium isbiliense</name>
    <dbReference type="NCBI Taxonomy" id="315478"/>
    <lineage>
        <taxon>Bacteria</taxon>
        <taxon>Pseudomonadati</taxon>
        <taxon>Pseudomonadota</taxon>
        <taxon>Alphaproteobacteria</taxon>
        <taxon>Hyphomicrobiales</taxon>
        <taxon>Methylobacteriaceae</taxon>
        <taxon>Methylobacterium</taxon>
    </lineage>
</organism>
<dbReference type="InterPro" id="IPR007569">
    <property type="entry name" value="DUF559"/>
</dbReference>
<keyword evidence="3" id="KW-1185">Reference proteome</keyword>
<gene>
    <name evidence="2" type="ORF">GMJLKIPL_3561</name>
</gene>
<reference evidence="2" key="1">
    <citation type="journal article" date="2021" name="Front. Microbiol.">
        <title>Comprehensive Comparative Genomics and Phenotyping of Methylobacterium Species.</title>
        <authorList>
            <person name="Alessa O."/>
            <person name="Ogura Y."/>
            <person name="Fujitani Y."/>
            <person name="Takami H."/>
            <person name="Hayashi T."/>
            <person name="Sahin N."/>
            <person name="Tani A."/>
        </authorList>
    </citation>
    <scope>NUCLEOTIDE SEQUENCE</scope>
    <source>
        <strain evidence="2">DSM 17168</strain>
    </source>
</reference>
<dbReference type="PANTHER" id="PTHR38590:SF1">
    <property type="entry name" value="BLL0828 PROTEIN"/>
    <property type="match status" value="1"/>
</dbReference>
<dbReference type="Pfam" id="PF04480">
    <property type="entry name" value="DUF559"/>
    <property type="match status" value="1"/>
</dbReference>
<dbReference type="Gene3D" id="3.40.960.10">
    <property type="entry name" value="VSR Endonuclease"/>
    <property type="match status" value="1"/>
</dbReference>
<proteinExistence type="predicted"/>
<dbReference type="InterPro" id="IPR047216">
    <property type="entry name" value="Endonuclease_DUF559_bact"/>
</dbReference>
<dbReference type="InterPro" id="IPR011335">
    <property type="entry name" value="Restrct_endonuc-II-like"/>
</dbReference>
<evidence type="ECO:0000313" key="2">
    <source>
        <dbReference type="EMBL" id="GJE01627.1"/>
    </source>
</evidence>
<reference evidence="2" key="2">
    <citation type="submission" date="2021-08" db="EMBL/GenBank/DDBJ databases">
        <authorList>
            <person name="Tani A."/>
            <person name="Ola A."/>
            <person name="Ogura Y."/>
            <person name="Katsura K."/>
            <person name="Hayashi T."/>
        </authorList>
    </citation>
    <scope>NUCLEOTIDE SEQUENCE</scope>
    <source>
        <strain evidence="2">DSM 17168</strain>
    </source>
</reference>
<dbReference type="PANTHER" id="PTHR38590">
    <property type="entry name" value="BLL0828 PROTEIN"/>
    <property type="match status" value="1"/>
</dbReference>
<sequence>MRAPRHFARDQRQQATSAEDVLWRALRGRRLHGMKFKRQVPVLVYTVDFLCAEHRLVIELDGRQHAWHDVYDARRTEEIERCGYAVLRFRNEEVLTGLEAVLQRIADAAGLAR</sequence>
<name>A0ABQ4SEZ1_9HYPH</name>
<dbReference type="EMBL" id="BPQQ01000040">
    <property type="protein sequence ID" value="GJE01627.1"/>
    <property type="molecule type" value="Genomic_DNA"/>
</dbReference>
<dbReference type="Proteomes" id="UP001055153">
    <property type="component" value="Unassembled WGS sequence"/>
</dbReference>
<accession>A0ABQ4SEZ1</accession>
<evidence type="ECO:0000259" key="1">
    <source>
        <dbReference type="Pfam" id="PF04480"/>
    </source>
</evidence>
<evidence type="ECO:0000313" key="3">
    <source>
        <dbReference type="Proteomes" id="UP001055153"/>
    </source>
</evidence>
<dbReference type="SUPFAM" id="SSF52980">
    <property type="entry name" value="Restriction endonuclease-like"/>
    <property type="match status" value="1"/>
</dbReference>
<dbReference type="RefSeq" id="WP_238236644.1">
    <property type="nucleotide sequence ID" value="NZ_BPQQ01000040.1"/>
</dbReference>
<comment type="caution">
    <text evidence="2">The sequence shown here is derived from an EMBL/GenBank/DDBJ whole genome shotgun (WGS) entry which is preliminary data.</text>
</comment>
<protein>
    <recommendedName>
        <fullName evidence="1">DUF559 domain-containing protein</fullName>
    </recommendedName>
</protein>
<dbReference type="CDD" id="cd01038">
    <property type="entry name" value="Endonuclease_DUF559"/>
    <property type="match status" value="1"/>
</dbReference>
<feature type="domain" description="DUF559" evidence="1">
    <location>
        <begin position="5"/>
        <end position="106"/>
    </location>
</feature>